<organism evidence="1 2">
    <name type="scientific">Stachybotrys chlorohalonatus (strain IBT 40285)</name>
    <dbReference type="NCBI Taxonomy" id="1283841"/>
    <lineage>
        <taxon>Eukaryota</taxon>
        <taxon>Fungi</taxon>
        <taxon>Dikarya</taxon>
        <taxon>Ascomycota</taxon>
        <taxon>Pezizomycotina</taxon>
        <taxon>Sordariomycetes</taxon>
        <taxon>Hypocreomycetidae</taxon>
        <taxon>Hypocreales</taxon>
        <taxon>Stachybotryaceae</taxon>
        <taxon>Stachybotrys</taxon>
    </lineage>
</organism>
<gene>
    <name evidence="1" type="ORF">S40285_02267</name>
</gene>
<evidence type="ECO:0008006" key="3">
    <source>
        <dbReference type="Google" id="ProtNLM"/>
    </source>
</evidence>
<dbReference type="OMA" id="YAWFIKR"/>
<dbReference type="Gene3D" id="3.30.460.10">
    <property type="entry name" value="Beta Polymerase, domain 2"/>
    <property type="match status" value="1"/>
</dbReference>
<keyword evidence="2" id="KW-1185">Reference proteome</keyword>
<evidence type="ECO:0000313" key="1">
    <source>
        <dbReference type="EMBL" id="KFA62910.1"/>
    </source>
</evidence>
<dbReference type="Proteomes" id="UP000028524">
    <property type="component" value="Unassembled WGS sequence"/>
</dbReference>
<dbReference type="OrthoDB" id="630895at2759"/>
<dbReference type="InterPro" id="IPR043519">
    <property type="entry name" value="NT_sf"/>
</dbReference>
<dbReference type="PANTHER" id="PTHR34822:SF1">
    <property type="entry name" value="GRPB FAMILY PROTEIN"/>
    <property type="match status" value="1"/>
</dbReference>
<evidence type="ECO:0000313" key="2">
    <source>
        <dbReference type="Proteomes" id="UP000028524"/>
    </source>
</evidence>
<dbReference type="AlphaFoldDB" id="A0A084QG25"/>
<dbReference type="InParanoid" id="A0A084QG25"/>
<proteinExistence type="predicted"/>
<sequence>MTNTTPSRENIVKHYVFNPEKLERVSYRKVNPPLTIVEPDPTWPAQFELLKARILAALGPGTALFVHHVGSTSVPGLPAKAIVDIDLGVADVADEASYAPLLEAAGFQFLAREPLWWNHRFFCWDGDRERGLCPAHLHVWPPDSPEVVRHGIMKEWLATHADERELYARVKREAADRSNKERETMMQYNLRKEQVIREILERAFRHKGYLP</sequence>
<reference evidence="1 2" key="1">
    <citation type="journal article" date="2014" name="BMC Genomics">
        <title>Comparative genome sequencing reveals chemotype-specific gene clusters in the toxigenic black mold Stachybotrys.</title>
        <authorList>
            <person name="Semeiks J."/>
            <person name="Borek D."/>
            <person name="Otwinowski Z."/>
            <person name="Grishin N.V."/>
        </authorList>
    </citation>
    <scope>NUCLEOTIDE SEQUENCE [LARGE SCALE GENOMIC DNA]</scope>
    <source>
        <strain evidence="1 2">IBT 40285</strain>
    </source>
</reference>
<dbReference type="SUPFAM" id="SSF81301">
    <property type="entry name" value="Nucleotidyltransferase"/>
    <property type="match status" value="1"/>
</dbReference>
<name>A0A084QG25_STAC4</name>
<accession>A0A084QG25</accession>
<dbReference type="EMBL" id="KL660774">
    <property type="protein sequence ID" value="KFA62910.1"/>
    <property type="molecule type" value="Genomic_DNA"/>
</dbReference>
<dbReference type="HOGENOM" id="CLU_086407_1_0_1"/>
<dbReference type="Pfam" id="PF04229">
    <property type="entry name" value="GrpB"/>
    <property type="match status" value="1"/>
</dbReference>
<dbReference type="InterPro" id="IPR007344">
    <property type="entry name" value="GrpB/CoaE"/>
</dbReference>
<dbReference type="PANTHER" id="PTHR34822">
    <property type="entry name" value="GRPB DOMAIN PROTEIN (AFU_ORTHOLOGUE AFUA_1G01530)"/>
    <property type="match status" value="1"/>
</dbReference>
<protein>
    <recommendedName>
        <fullName evidence="3">GrpB domain protein</fullName>
    </recommendedName>
</protein>